<dbReference type="PANTHER" id="PTHR43163">
    <property type="entry name" value="DIPEPTIDE TRANSPORT SYSTEM PERMEASE PROTEIN DPPB-RELATED"/>
    <property type="match status" value="1"/>
</dbReference>
<evidence type="ECO:0000313" key="10">
    <source>
        <dbReference type="Proteomes" id="UP001499884"/>
    </source>
</evidence>
<organism evidence="9 10">
    <name type="scientific">Streptomyces tremellae</name>
    <dbReference type="NCBI Taxonomy" id="1124239"/>
    <lineage>
        <taxon>Bacteria</taxon>
        <taxon>Bacillati</taxon>
        <taxon>Actinomycetota</taxon>
        <taxon>Actinomycetes</taxon>
        <taxon>Kitasatosporales</taxon>
        <taxon>Streptomycetaceae</taxon>
        <taxon>Streptomyces</taxon>
    </lineage>
</organism>
<evidence type="ECO:0000256" key="7">
    <source>
        <dbReference type="RuleBase" id="RU363032"/>
    </source>
</evidence>
<feature type="transmembrane region" description="Helical" evidence="7">
    <location>
        <begin position="235"/>
        <end position="260"/>
    </location>
</feature>
<keyword evidence="4 7" id="KW-0812">Transmembrane</keyword>
<dbReference type="InterPro" id="IPR000515">
    <property type="entry name" value="MetI-like"/>
</dbReference>
<keyword evidence="2 7" id="KW-0813">Transport</keyword>
<evidence type="ECO:0000256" key="4">
    <source>
        <dbReference type="ARBA" id="ARBA00022692"/>
    </source>
</evidence>
<evidence type="ECO:0000256" key="6">
    <source>
        <dbReference type="ARBA" id="ARBA00023136"/>
    </source>
</evidence>
<dbReference type="Pfam" id="PF00528">
    <property type="entry name" value="BPD_transp_1"/>
    <property type="match status" value="1"/>
</dbReference>
<keyword evidence="10" id="KW-1185">Reference proteome</keyword>
<feature type="transmembrane region" description="Helical" evidence="7">
    <location>
        <begin position="181"/>
        <end position="197"/>
    </location>
</feature>
<protein>
    <submittedName>
        <fullName evidence="9">ABC transporter permease</fullName>
    </submittedName>
</protein>
<reference evidence="10" key="1">
    <citation type="journal article" date="2019" name="Int. J. Syst. Evol. Microbiol.">
        <title>The Global Catalogue of Microorganisms (GCM) 10K type strain sequencing project: providing services to taxonomists for standard genome sequencing and annotation.</title>
        <authorList>
            <consortium name="The Broad Institute Genomics Platform"/>
            <consortium name="The Broad Institute Genome Sequencing Center for Infectious Disease"/>
            <person name="Wu L."/>
            <person name="Ma J."/>
        </authorList>
    </citation>
    <scope>NUCLEOTIDE SEQUENCE [LARGE SCALE GENOMIC DNA]</scope>
    <source>
        <strain evidence="10">JCM 30846</strain>
    </source>
</reference>
<gene>
    <name evidence="9" type="ORF">GCM10023082_57130</name>
</gene>
<dbReference type="PROSITE" id="PS50928">
    <property type="entry name" value="ABC_TM1"/>
    <property type="match status" value="1"/>
</dbReference>
<comment type="caution">
    <text evidence="9">The sequence shown here is derived from an EMBL/GenBank/DDBJ whole genome shotgun (WGS) entry which is preliminary data.</text>
</comment>
<dbReference type="InterPro" id="IPR045621">
    <property type="entry name" value="BPD_transp_1_N"/>
</dbReference>
<proteinExistence type="inferred from homology"/>
<feature type="domain" description="ABC transmembrane type-1" evidence="8">
    <location>
        <begin position="95"/>
        <end position="299"/>
    </location>
</feature>
<evidence type="ECO:0000313" key="9">
    <source>
        <dbReference type="EMBL" id="GAA3754202.1"/>
    </source>
</evidence>
<dbReference type="Proteomes" id="UP001499884">
    <property type="component" value="Unassembled WGS sequence"/>
</dbReference>
<evidence type="ECO:0000256" key="1">
    <source>
        <dbReference type="ARBA" id="ARBA00004651"/>
    </source>
</evidence>
<evidence type="ECO:0000256" key="2">
    <source>
        <dbReference type="ARBA" id="ARBA00022448"/>
    </source>
</evidence>
<name>A0ABP7G2V9_9ACTN</name>
<keyword evidence="5 7" id="KW-1133">Transmembrane helix</keyword>
<evidence type="ECO:0000259" key="8">
    <source>
        <dbReference type="PROSITE" id="PS50928"/>
    </source>
</evidence>
<dbReference type="SUPFAM" id="SSF161098">
    <property type="entry name" value="MetI-like"/>
    <property type="match status" value="1"/>
</dbReference>
<dbReference type="RefSeq" id="WP_345653640.1">
    <property type="nucleotide sequence ID" value="NZ_BAABEP010000062.1"/>
</dbReference>
<feature type="transmembrane region" description="Helical" evidence="7">
    <location>
        <begin position="101"/>
        <end position="122"/>
    </location>
</feature>
<evidence type="ECO:0000256" key="3">
    <source>
        <dbReference type="ARBA" id="ARBA00022475"/>
    </source>
</evidence>
<keyword evidence="6 7" id="KW-0472">Membrane</keyword>
<evidence type="ECO:0000256" key="5">
    <source>
        <dbReference type="ARBA" id="ARBA00022989"/>
    </source>
</evidence>
<comment type="subcellular location">
    <subcellularLocation>
        <location evidence="1 7">Cell membrane</location>
        <topology evidence="1 7">Multi-pass membrane protein</topology>
    </subcellularLocation>
</comment>
<dbReference type="PANTHER" id="PTHR43163:SF6">
    <property type="entry name" value="DIPEPTIDE TRANSPORT SYSTEM PERMEASE PROTEIN DPPB-RELATED"/>
    <property type="match status" value="1"/>
</dbReference>
<feature type="transmembrane region" description="Helical" evidence="7">
    <location>
        <begin position="134"/>
        <end position="161"/>
    </location>
</feature>
<dbReference type="Gene3D" id="1.10.3720.10">
    <property type="entry name" value="MetI-like"/>
    <property type="match status" value="1"/>
</dbReference>
<dbReference type="CDD" id="cd06261">
    <property type="entry name" value="TM_PBP2"/>
    <property type="match status" value="1"/>
</dbReference>
<keyword evidence="3" id="KW-1003">Cell membrane</keyword>
<dbReference type="InterPro" id="IPR035906">
    <property type="entry name" value="MetI-like_sf"/>
</dbReference>
<accession>A0ABP7G2V9</accession>
<feature type="transmembrane region" description="Helical" evidence="7">
    <location>
        <begin position="280"/>
        <end position="306"/>
    </location>
</feature>
<dbReference type="Pfam" id="PF19300">
    <property type="entry name" value="BPD_transp_1_N"/>
    <property type="match status" value="1"/>
</dbReference>
<sequence length="317" mass="33529">MIEFILRRTGAAVVTLFLASIAVFLGVRALPGDPATVLAGESPTPQAVAAIRKQFGLDQPLPLQYLHYMGQALQGNLGSSTQDKAPVTQVLGERLPVTLELTFLAILVGVLVGVLAGILSAVRRGTSLDYAANGFGLFGLSVPHFWLGLLGIVVFSVHWHVLPASGFVGLADDPVGNLERMVMPVLVLGLGLSAVVMRQTRSSLLSQLNAEYVRTAKSKGLSRAQQIRHALRNSLTTVTTVVGLQLAGLISGAVITEQIFVIPGFGKLIVDGVSSRNYPVIQGAVLVTVAGYVVINLLVDITYAYLDPRLRMAGGSQ</sequence>
<comment type="similarity">
    <text evidence="7">Belongs to the binding-protein-dependent transport system permease family.</text>
</comment>
<dbReference type="EMBL" id="BAABEP010000062">
    <property type="protein sequence ID" value="GAA3754202.1"/>
    <property type="molecule type" value="Genomic_DNA"/>
</dbReference>